<comment type="caution">
    <text evidence="1">The sequence shown here is derived from an EMBL/GenBank/DDBJ whole genome shotgun (WGS) entry which is preliminary data.</text>
</comment>
<name>G9N0S6_HYPVG</name>
<dbReference type="RefSeq" id="XP_013954149.1">
    <property type="nucleotide sequence ID" value="XM_014098674.1"/>
</dbReference>
<evidence type="ECO:0000313" key="1">
    <source>
        <dbReference type="EMBL" id="EHK19956.1"/>
    </source>
</evidence>
<evidence type="ECO:0000313" key="2">
    <source>
        <dbReference type="Proteomes" id="UP000007115"/>
    </source>
</evidence>
<dbReference type="EMBL" id="ABDF02000082">
    <property type="protein sequence ID" value="EHK19956.1"/>
    <property type="molecule type" value="Genomic_DNA"/>
</dbReference>
<organism evidence="1 2">
    <name type="scientific">Hypocrea virens (strain Gv29-8 / FGSC 10586)</name>
    <name type="common">Gliocladium virens</name>
    <name type="synonym">Trichoderma virens</name>
    <dbReference type="NCBI Taxonomy" id="413071"/>
    <lineage>
        <taxon>Eukaryota</taxon>
        <taxon>Fungi</taxon>
        <taxon>Dikarya</taxon>
        <taxon>Ascomycota</taxon>
        <taxon>Pezizomycotina</taxon>
        <taxon>Sordariomycetes</taxon>
        <taxon>Hypocreomycetidae</taxon>
        <taxon>Hypocreales</taxon>
        <taxon>Hypocreaceae</taxon>
        <taxon>Trichoderma</taxon>
    </lineage>
</organism>
<reference evidence="1 2" key="1">
    <citation type="journal article" date="2011" name="Genome Biol.">
        <title>Comparative genome sequence analysis underscores mycoparasitism as the ancestral life style of Trichoderma.</title>
        <authorList>
            <person name="Kubicek C.P."/>
            <person name="Herrera-Estrella A."/>
            <person name="Seidl-Seiboth V."/>
            <person name="Martinez D.A."/>
            <person name="Druzhinina I.S."/>
            <person name="Thon M."/>
            <person name="Zeilinger S."/>
            <person name="Casas-Flores S."/>
            <person name="Horwitz B.A."/>
            <person name="Mukherjee P.K."/>
            <person name="Mukherjee M."/>
            <person name="Kredics L."/>
            <person name="Alcaraz L.D."/>
            <person name="Aerts A."/>
            <person name="Antal Z."/>
            <person name="Atanasova L."/>
            <person name="Cervantes-Badillo M.G."/>
            <person name="Challacombe J."/>
            <person name="Chertkov O."/>
            <person name="McCluskey K."/>
            <person name="Coulpier F."/>
            <person name="Deshpande N."/>
            <person name="von Doehren H."/>
            <person name="Ebbole D.J."/>
            <person name="Esquivel-Naranjo E.U."/>
            <person name="Fekete E."/>
            <person name="Flipphi M."/>
            <person name="Glaser F."/>
            <person name="Gomez-Rodriguez E.Y."/>
            <person name="Gruber S."/>
            <person name="Han C."/>
            <person name="Henrissat B."/>
            <person name="Hermosa R."/>
            <person name="Hernandez-Onate M."/>
            <person name="Karaffa L."/>
            <person name="Kosti I."/>
            <person name="Le Crom S."/>
            <person name="Lindquist E."/>
            <person name="Lucas S."/>
            <person name="Luebeck M."/>
            <person name="Luebeck P.S."/>
            <person name="Margeot A."/>
            <person name="Metz B."/>
            <person name="Misra M."/>
            <person name="Nevalainen H."/>
            <person name="Omann M."/>
            <person name="Packer N."/>
            <person name="Perrone G."/>
            <person name="Uresti-Rivera E.E."/>
            <person name="Salamov A."/>
            <person name="Schmoll M."/>
            <person name="Seiboth B."/>
            <person name="Shapiro H."/>
            <person name="Sukno S."/>
            <person name="Tamayo-Ramos J.A."/>
            <person name="Tisch D."/>
            <person name="Wiest A."/>
            <person name="Wilkinson H.H."/>
            <person name="Zhang M."/>
            <person name="Coutinho P.M."/>
            <person name="Kenerley C.M."/>
            <person name="Monte E."/>
            <person name="Baker S.E."/>
            <person name="Grigoriev I.V."/>
        </authorList>
    </citation>
    <scope>NUCLEOTIDE SEQUENCE [LARGE SCALE GENOMIC DNA]</scope>
    <source>
        <strain evidence="2">Gv29-8 / FGSC 10586</strain>
    </source>
</reference>
<dbReference type="VEuPathDB" id="FungiDB:TRIVIDRAFT_224610"/>
<proteinExistence type="predicted"/>
<dbReference type="InParanoid" id="G9N0S6"/>
<accession>G9N0S6</accession>
<dbReference type="HOGENOM" id="CLU_1555465_0_0_1"/>
<sequence length="172" mass="20020">MPAIQAWVINALRRHHLENLSLDDIAGRRCATSQFRIPSWSWASMTIQMFFSELFRPPTMTFHPRHWAIDHQSGILSLRARCAKVLIMTEPQDEDERMCFHSSYEYNLHNVSWFRFSHFRQSPLVKNIKWRPNPASDHDAVGLALLDELITPSDTIFAISLHDRRKTGSSTC</sequence>
<gene>
    <name evidence="1" type="ORF">TRIVIDRAFT_224610</name>
</gene>
<keyword evidence="2" id="KW-1185">Reference proteome</keyword>
<dbReference type="GeneID" id="25791888"/>
<dbReference type="Proteomes" id="UP000007115">
    <property type="component" value="Unassembled WGS sequence"/>
</dbReference>
<protein>
    <submittedName>
        <fullName evidence="1">Uncharacterized protein</fullName>
    </submittedName>
</protein>
<dbReference type="AlphaFoldDB" id="G9N0S6"/>